<evidence type="ECO:0000256" key="1">
    <source>
        <dbReference type="ARBA" id="ARBA00006484"/>
    </source>
</evidence>
<keyword evidence="4" id="KW-1185">Reference proteome</keyword>
<sequence>MFELNILAITISTTETLRLLEKDGIETGHIVNINSMAGHSVPAMNYGTNFYTGTKHMLKALTTALSTELAAKKSKIRVTSLSPGLTDTPLIEGARKDSERGHFFKRAALQGKDVADAVLYVLGTPSHVVITELTIVPAVV</sequence>
<dbReference type="PANTHER" id="PTHR43115">
    <property type="entry name" value="DEHYDROGENASE/REDUCTASE SDR FAMILY MEMBER 11"/>
    <property type="match status" value="1"/>
</dbReference>
<organism evidence="3 4">
    <name type="scientific">Hypsibius exemplaris</name>
    <name type="common">Freshwater tardigrade</name>
    <dbReference type="NCBI Taxonomy" id="2072580"/>
    <lineage>
        <taxon>Eukaryota</taxon>
        <taxon>Metazoa</taxon>
        <taxon>Ecdysozoa</taxon>
        <taxon>Tardigrada</taxon>
        <taxon>Eutardigrada</taxon>
        <taxon>Parachela</taxon>
        <taxon>Hypsibioidea</taxon>
        <taxon>Hypsibiidae</taxon>
        <taxon>Hypsibius</taxon>
    </lineage>
</organism>
<evidence type="ECO:0000313" key="4">
    <source>
        <dbReference type="Proteomes" id="UP000192578"/>
    </source>
</evidence>
<gene>
    <name evidence="3" type="ORF">BV898_14402</name>
</gene>
<keyword evidence="2" id="KW-0560">Oxidoreductase</keyword>
<dbReference type="PRINTS" id="PR00081">
    <property type="entry name" value="GDHRDH"/>
</dbReference>
<dbReference type="Proteomes" id="UP000192578">
    <property type="component" value="Unassembled WGS sequence"/>
</dbReference>
<comment type="caution">
    <text evidence="3">The sequence shown here is derived from an EMBL/GenBank/DDBJ whole genome shotgun (WGS) entry which is preliminary data.</text>
</comment>
<comment type="similarity">
    <text evidence="1">Belongs to the short-chain dehydrogenases/reductases (SDR) family.</text>
</comment>
<proteinExistence type="inferred from homology"/>
<name>A0A9X6RJJ1_HYPEX</name>
<dbReference type="AlphaFoldDB" id="A0A9X6RJJ1"/>
<accession>A0A9X6RJJ1</accession>
<evidence type="ECO:0000256" key="2">
    <source>
        <dbReference type="ARBA" id="ARBA00023002"/>
    </source>
</evidence>
<dbReference type="OrthoDB" id="1933717at2759"/>
<dbReference type="EMBL" id="MTYJ01000175">
    <property type="protein sequence ID" value="OWA49865.1"/>
    <property type="molecule type" value="Genomic_DNA"/>
</dbReference>
<dbReference type="GO" id="GO:0016491">
    <property type="term" value="F:oxidoreductase activity"/>
    <property type="evidence" value="ECO:0007669"/>
    <property type="project" value="UniProtKB-KW"/>
</dbReference>
<evidence type="ECO:0000313" key="3">
    <source>
        <dbReference type="EMBL" id="OWA49865.1"/>
    </source>
</evidence>
<dbReference type="Pfam" id="PF00106">
    <property type="entry name" value="adh_short"/>
    <property type="match status" value="1"/>
</dbReference>
<dbReference type="Gene3D" id="3.40.50.720">
    <property type="entry name" value="NAD(P)-binding Rossmann-like Domain"/>
    <property type="match status" value="1"/>
</dbReference>
<protein>
    <submittedName>
        <fullName evidence="3">Dehydrogenase/reductase SDR family member 11</fullName>
    </submittedName>
</protein>
<dbReference type="InterPro" id="IPR036291">
    <property type="entry name" value="NAD(P)-bd_dom_sf"/>
</dbReference>
<dbReference type="PANTHER" id="PTHR43115:SF4">
    <property type="entry name" value="DEHYDROGENASE_REDUCTASE SDR FAMILY MEMBER 11"/>
    <property type="match status" value="1"/>
</dbReference>
<dbReference type="SUPFAM" id="SSF51735">
    <property type="entry name" value="NAD(P)-binding Rossmann-fold domains"/>
    <property type="match status" value="1"/>
</dbReference>
<dbReference type="InterPro" id="IPR002347">
    <property type="entry name" value="SDR_fam"/>
</dbReference>
<reference evidence="4" key="1">
    <citation type="submission" date="2017-01" db="EMBL/GenBank/DDBJ databases">
        <title>Comparative genomics of anhydrobiosis in the tardigrade Hypsibius dujardini.</title>
        <authorList>
            <person name="Yoshida Y."/>
            <person name="Koutsovoulos G."/>
            <person name="Laetsch D."/>
            <person name="Stevens L."/>
            <person name="Kumar S."/>
            <person name="Horikawa D."/>
            <person name="Ishino K."/>
            <person name="Komine S."/>
            <person name="Tomita M."/>
            <person name="Blaxter M."/>
            <person name="Arakawa K."/>
        </authorList>
    </citation>
    <scope>NUCLEOTIDE SEQUENCE [LARGE SCALE GENOMIC DNA]</scope>
    <source>
        <strain evidence="4">Z151</strain>
    </source>
</reference>